<evidence type="ECO:0000313" key="5">
    <source>
        <dbReference type="EMBL" id="AWH96861.1"/>
    </source>
</evidence>
<comment type="pathway">
    <text evidence="1">Cell wall biogenesis; cell wall polysaccharide biosynthesis.</text>
</comment>
<dbReference type="GO" id="GO:0016757">
    <property type="term" value="F:glycosyltransferase activity"/>
    <property type="evidence" value="ECO:0007669"/>
    <property type="project" value="UniProtKB-KW"/>
</dbReference>
<dbReference type="Gene3D" id="3.90.550.10">
    <property type="entry name" value="Spore Coat Polysaccharide Biosynthesis Protein SpsA, Chain A"/>
    <property type="match status" value="1"/>
</dbReference>
<evidence type="ECO:0000256" key="4">
    <source>
        <dbReference type="ARBA" id="ARBA00022679"/>
    </source>
</evidence>
<sequence>MTFDPSPSSVAVVTVCTPARAGHLRSQRRALTAHLPGAHHVVVLPERPGSAQLAAELAADGADPLEVPAGRDLPVARCRNTGGDRAVEAGADLVIFLDVDCIPGPELGSRYAELPPDSVGMGPVTYLPEGAGAPDPAELAALTDPHAARPFPEQGLRRLEADEFGMFWSLSFALRADLWKRLRTDFGAFDEQYTGYGAEDTDFGRRLLYRRVPVVLVAGAHAYHRWHPVSDPPVEHLEDLLRNGAHYAERWGEWPAPGWFDQFERMGLVRRLGDGWEAVPARRNAEDGRPGNEG</sequence>
<dbReference type="Proteomes" id="UP000244903">
    <property type="component" value="Chromosome"/>
</dbReference>
<evidence type="ECO:0000256" key="2">
    <source>
        <dbReference type="ARBA" id="ARBA00006739"/>
    </source>
</evidence>
<name>A0AAD0JW67_9ACTN</name>
<dbReference type="SUPFAM" id="SSF53448">
    <property type="entry name" value="Nucleotide-diphospho-sugar transferases"/>
    <property type="match status" value="1"/>
</dbReference>
<dbReference type="PANTHER" id="PTHR43179:SF12">
    <property type="entry name" value="GALACTOFURANOSYLTRANSFERASE GLFT2"/>
    <property type="match status" value="1"/>
</dbReference>
<dbReference type="KEGG" id="dpc:A6048_16710"/>
<gene>
    <name evidence="5" type="ORF">A6048_16710</name>
</gene>
<comment type="similarity">
    <text evidence="2">Belongs to the glycosyltransferase 2 family.</text>
</comment>
<accession>A0AAD0JW67</accession>
<organism evidence="5 6">
    <name type="scientific">Dietzia psychralcaliphila</name>
    <dbReference type="NCBI Taxonomy" id="139021"/>
    <lineage>
        <taxon>Bacteria</taxon>
        <taxon>Bacillati</taxon>
        <taxon>Actinomycetota</taxon>
        <taxon>Actinomycetes</taxon>
        <taxon>Mycobacteriales</taxon>
        <taxon>Dietziaceae</taxon>
        <taxon>Dietzia</taxon>
    </lineage>
</organism>
<evidence type="ECO:0000256" key="1">
    <source>
        <dbReference type="ARBA" id="ARBA00004776"/>
    </source>
</evidence>
<protein>
    <submittedName>
        <fullName evidence="5">Glycosyl transferase</fullName>
    </submittedName>
</protein>
<dbReference type="InterPro" id="IPR029044">
    <property type="entry name" value="Nucleotide-diphossugar_trans"/>
</dbReference>
<keyword evidence="6" id="KW-1185">Reference proteome</keyword>
<dbReference type="EMBL" id="CP015453">
    <property type="protein sequence ID" value="AWH96861.1"/>
    <property type="molecule type" value="Genomic_DNA"/>
</dbReference>
<evidence type="ECO:0000256" key="3">
    <source>
        <dbReference type="ARBA" id="ARBA00022676"/>
    </source>
</evidence>
<evidence type="ECO:0000313" key="6">
    <source>
        <dbReference type="Proteomes" id="UP000244903"/>
    </source>
</evidence>
<dbReference type="AlphaFoldDB" id="A0AAD0JW67"/>
<keyword evidence="3" id="KW-0328">Glycosyltransferase</keyword>
<dbReference type="RefSeq" id="WP_107746983.1">
    <property type="nucleotide sequence ID" value="NZ_CP015453.1"/>
</dbReference>
<reference evidence="5 6" key="1">
    <citation type="submission" date="2016-04" db="EMBL/GenBank/DDBJ databases">
        <title>Complete genome sequence of the haloalkaliphilic hydrocarbon-degrading bacterium Dietzia psychralcaliphila ILA-1T, isolated from a drain of a fish product-processing plant.</title>
        <authorList>
            <person name="Zhao J."/>
            <person name="Hu B."/>
            <person name="Geng S."/>
            <person name="Nie Y."/>
            <person name="Tang Y."/>
        </authorList>
    </citation>
    <scope>NUCLEOTIDE SEQUENCE [LARGE SCALE GENOMIC DNA]</scope>
    <source>
        <strain evidence="5 6">ILA-1</strain>
    </source>
</reference>
<keyword evidence="4 5" id="KW-0808">Transferase</keyword>
<proteinExistence type="inferred from homology"/>
<dbReference type="PANTHER" id="PTHR43179">
    <property type="entry name" value="RHAMNOSYLTRANSFERASE WBBL"/>
    <property type="match status" value="1"/>
</dbReference>